<dbReference type="InterPro" id="IPR012505">
    <property type="entry name" value="YbbR"/>
</dbReference>
<dbReference type="Gene3D" id="2.170.120.30">
    <property type="match status" value="2"/>
</dbReference>
<dbReference type="Pfam" id="PF07949">
    <property type="entry name" value="YbbR"/>
    <property type="match status" value="4"/>
</dbReference>
<keyword evidence="2" id="KW-1185">Reference proteome</keyword>
<protein>
    <submittedName>
        <fullName evidence="1">YbbR domain-containing protein</fullName>
    </submittedName>
</protein>
<dbReference type="PANTHER" id="PTHR37804">
    <property type="entry name" value="CDAA REGULATORY PROTEIN CDAR"/>
    <property type="match status" value="1"/>
</dbReference>
<name>A0A9X1CI91_9BACI</name>
<evidence type="ECO:0000313" key="1">
    <source>
        <dbReference type="EMBL" id="MBP2079180.1"/>
    </source>
</evidence>
<reference evidence="1" key="1">
    <citation type="submission" date="2021-03" db="EMBL/GenBank/DDBJ databases">
        <title>Genomic Encyclopedia of Type Strains, Phase IV (KMG-IV): sequencing the most valuable type-strain genomes for metagenomic binning, comparative biology and taxonomic classification.</title>
        <authorList>
            <person name="Goeker M."/>
        </authorList>
    </citation>
    <scope>NUCLEOTIDE SEQUENCE</scope>
    <source>
        <strain evidence="1">DSM 107338</strain>
    </source>
</reference>
<dbReference type="Proteomes" id="UP001138793">
    <property type="component" value="Unassembled WGS sequence"/>
</dbReference>
<dbReference type="EMBL" id="JAGGMB010000013">
    <property type="protein sequence ID" value="MBP2079180.1"/>
    <property type="molecule type" value="Genomic_DNA"/>
</dbReference>
<sequence length="414" mass="45324">MDNWFKSKWFVRLASLAFAVFLYIFVNVTVNSSHSDPTFSGRADQSQTLDDVPVEIRIDEQNYVVSGVPQFVTVSLQGSPGNLTPLALQRNFDVFVDLQGLEEGDHVVELQHNISNDLTVFIEPKTIEVTIEERASEEFAVVADFINEDKMAPGYELVDYTLEPATVTITSSRSIIDQIGIVKVYVNLEGLDSSINNRELPVNVYDTQGNELTVRVAPENIQISAEVDNPSKSVPVSVETTGELPEGYALNSISANVDEVEVFSTSEVLDGISELSTEAIDLSEITESGTIDAQLSLPEGVNVPDMETIEVTVDVEQTFVFEGLTIEEENLPDGQAVTFVEPETAEMDVTVTGSEADIKGLTAEDIRIFIDLSDLEPGEHQIPITIEGPDLDDITITGELEEVTIAISELESNE</sequence>
<gene>
    <name evidence="1" type="ORF">J2Z64_003451</name>
</gene>
<accession>A0A9X1CI91</accession>
<organism evidence="1 2">
    <name type="scientific">Oceanobacillus polygoni</name>
    <dbReference type="NCBI Taxonomy" id="1235259"/>
    <lineage>
        <taxon>Bacteria</taxon>
        <taxon>Bacillati</taxon>
        <taxon>Bacillota</taxon>
        <taxon>Bacilli</taxon>
        <taxon>Bacillales</taxon>
        <taxon>Bacillaceae</taxon>
        <taxon>Oceanobacillus</taxon>
    </lineage>
</organism>
<dbReference type="Gene3D" id="2.170.120.40">
    <property type="entry name" value="YbbR-like domain"/>
    <property type="match status" value="2"/>
</dbReference>
<dbReference type="InterPro" id="IPR053154">
    <property type="entry name" value="c-di-AMP_regulator"/>
</dbReference>
<dbReference type="OrthoDB" id="2960905at2"/>
<dbReference type="RefSeq" id="WP_149476620.1">
    <property type="nucleotide sequence ID" value="NZ_JAGGMB010000013.1"/>
</dbReference>
<evidence type="ECO:0000313" key="2">
    <source>
        <dbReference type="Proteomes" id="UP001138793"/>
    </source>
</evidence>
<dbReference type="AlphaFoldDB" id="A0A9X1CI91"/>
<dbReference type="PANTHER" id="PTHR37804:SF1">
    <property type="entry name" value="CDAA REGULATORY PROTEIN CDAR"/>
    <property type="match status" value="1"/>
</dbReference>
<proteinExistence type="predicted"/>
<comment type="caution">
    <text evidence="1">The sequence shown here is derived from an EMBL/GenBank/DDBJ whole genome shotgun (WGS) entry which is preliminary data.</text>
</comment>